<gene>
    <name evidence="2" type="ORF">CONPUDRAFT_74697</name>
</gene>
<keyword evidence="3" id="KW-1185">Reference proteome</keyword>
<dbReference type="AlphaFoldDB" id="A0A5M3MJP8"/>
<dbReference type="EMBL" id="JH711581">
    <property type="protein sequence ID" value="EIW79217.1"/>
    <property type="molecule type" value="Genomic_DNA"/>
</dbReference>
<accession>A0A5M3MJP8</accession>
<protein>
    <submittedName>
        <fullName evidence="2">Acyl-CoA N-acyltransferase</fullName>
    </submittedName>
</protein>
<dbReference type="RefSeq" id="XP_007770545.1">
    <property type="nucleotide sequence ID" value="XM_007772355.1"/>
</dbReference>
<dbReference type="OMA" id="MPYSETG"/>
<reference evidence="3" key="1">
    <citation type="journal article" date="2012" name="Science">
        <title>The Paleozoic origin of enzymatic lignin decomposition reconstructed from 31 fungal genomes.</title>
        <authorList>
            <person name="Floudas D."/>
            <person name="Binder M."/>
            <person name="Riley R."/>
            <person name="Barry K."/>
            <person name="Blanchette R.A."/>
            <person name="Henrissat B."/>
            <person name="Martinez A.T."/>
            <person name="Otillar R."/>
            <person name="Spatafora J.W."/>
            <person name="Yadav J.S."/>
            <person name="Aerts A."/>
            <person name="Benoit I."/>
            <person name="Boyd A."/>
            <person name="Carlson A."/>
            <person name="Copeland A."/>
            <person name="Coutinho P.M."/>
            <person name="de Vries R.P."/>
            <person name="Ferreira P."/>
            <person name="Findley K."/>
            <person name="Foster B."/>
            <person name="Gaskell J."/>
            <person name="Glotzer D."/>
            <person name="Gorecki P."/>
            <person name="Heitman J."/>
            <person name="Hesse C."/>
            <person name="Hori C."/>
            <person name="Igarashi K."/>
            <person name="Jurgens J.A."/>
            <person name="Kallen N."/>
            <person name="Kersten P."/>
            <person name="Kohler A."/>
            <person name="Kuees U."/>
            <person name="Kumar T.K.A."/>
            <person name="Kuo A."/>
            <person name="LaButti K."/>
            <person name="Larrondo L.F."/>
            <person name="Lindquist E."/>
            <person name="Ling A."/>
            <person name="Lombard V."/>
            <person name="Lucas S."/>
            <person name="Lundell T."/>
            <person name="Martin R."/>
            <person name="McLaughlin D.J."/>
            <person name="Morgenstern I."/>
            <person name="Morin E."/>
            <person name="Murat C."/>
            <person name="Nagy L.G."/>
            <person name="Nolan M."/>
            <person name="Ohm R.A."/>
            <person name="Patyshakuliyeva A."/>
            <person name="Rokas A."/>
            <person name="Ruiz-Duenas F.J."/>
            <person name="Sabat G."/>
            <person name="Salamov A."/>
            <person name="Samejima M."/>
            <person name="Schmutz J."/>
            <person name="Slot J.C."/>
            <person name="St John F."/>
            <person name="Stenlid J."/>
            <person name="Sun H."/>
            <person name="Sun S."/>
            <person name="Syed K."/>
            <person name="Tsang A."/>
            <person name="Wiebenga A."/>
            <person name="Young D."/>
            <person name="Pisabarro A."/>
            <person name="Eastwood D.C."/>
            <person name="Martin F."/>
            <person name="Cullen D."/>
            <person name="Grigoriev I.V."/>
            <person name="Hibbett D.S."/>
        </authorList>
    </citation>
    <scope>NUCLEOTIDE SEQUENCE [LARGE SCALE GENOMIC DNA]</scope>
    <source>
        <strain evidence="3">RWD-64-598 SS2</strain>
    </source>
</reference>
<dbReference type="Proteomes" id="UP000053558">
    <property type="component" value="Unassembled WGS sequence"/>
</dbReference>
<feature type="domain" description="N-acetyltransferase" evidence="1">
    <location>
        <begin position="28"/>
        <end position="188"/>
    </location>
</feature>
<proteinExistence type="predicted"/>
<dbReference type="KEGG" id="cput:CONPUDRAFT_74697"/>
<dbReference type="Pfam" id="PF00583">
    <property type="entry name" value="Acetyltransf_1"/>
    <property type="match status" value="1"/>
</dbReference>
<sequence>MTAAELVITILNPDQHAHLFPSLAQIHMDCIMKSHTIATFLPPLDRAAFEKHWKANVDETRTGRRDIIMALLSGAGENGVDLLVGYVMLIDQSVQTGPFRGRVEKLLVSPDHRQRGIARKIMAKLEEIAWSRGLWLLASFTLDTEEDSPAEFVYPRFGYVRLGRIPDYLISPKDGSFKAGIFFHKDLRQGRLQA</sequence>
<keyword evidence="2" id="KW-0808">Transferase</keyword>
<evidence type="ECO:0000313" key="3">
    <source>
        <dbReference type="Proteomes" id="UP000053558"/>
    </source>
</evidence>
<dbReference type="SUPFAM" id="SSF55729">
    <property type="entry name" value="Acyl-CoA N-acyltransferases (Nat)"/>
    <property type="match status" value="1"/>
</dbReference>
<dbReference type="InterPro" id="IPR000182">
    <property type="entry name" value="GNAT_dom"/>
</dbReference>
<evidence type="ECO:0000259" key="1">
    <source>
        <dbReference type="PROSITE" id="PS51186"/>
    </source>
</evidence>
<organism evidence="2 3">
    <name type="scientific">Coniophora puteana (strain RWD-64-598)</name>
    <name type="common">Brown rot fungus</name>
    <dbReference type="NCBI Taxonomy" id="741705"/>
    <lineage>
        <taxon>Eukaryota</taxon>
        <taxon>Fungi</taxon>
        <taxon>Dikarya</taxon>
        <taxon>Basidiomycota</taxon>
        <taxon>Agaricomycotina</taxon>
        <taxon>Agaricomycetes</taxon>
        <taxon>Agaricomycetidae</taxon>
        <taxon>Boletales</taxon>
        <taxon>Coniophorineae</taxon>
        <taxon>Coniophoraceae</taxon>
        <taxon>Coniophora</taxon>
    </lineage>
</organism>
<dbReference type="OrthoDB" id="41532at2759"/>
<dbReference type="InterPro" id="IPR016181">
    <property type="entry name" value="Acyl_CoA_acyltransferase"/>
</dbReference>
<dbReference type="Gene3D" id="3.40.630.30">
    <property type="match status" value="1"/>
</dbReference>
<dbReference type="GeneID" id="19209278"/>
<evidence type="ECO:0000313" key="2">
    <source>
        <dbReference type="EMBL" id="EIW79217.1"/>
    </source>
</evidence>
<dbReference type="CDD" id="cd04301">
    <property type="entry name" value="NAT_SF"/>
    <property type="match status" value="1"/>
</dbReference>
<comment type="caution">
    <text evidence="2">The sequence shown here is derived from an EMBL/GenBank/DDBJ whole genome shotgun (WGS) entry which is preliminary data.</text>
</comment>
<dbReference type="GO" id="GO:0016747">
    <property type="term" value="F:acyltransferase activity, transferring groups other than amino-acyl groups"/>
    <property type="evidence" value="ECO:0007669"/>
    <property type="project" value="InterPro"/>
</dbReference>
<name>A0A5M3MJP8_CONPW</name>
<dbReference type="PROSITE" id="PS51186">
    <property type="entry name" value="GNAT"/>
    <property type="match status" value="1"/>
</dbReference>
<keyword evidence="2" id="KW-0012">Acyltransferase</keyword>